<dbReference type="InterPro" id="IPR011990">
    <property type="entry name" value="TPR-like_helical_dom_sf"/>
</dbReference>
<reference evidence="4 5" key="1">
    <citation type="journal article" date="2009" name="Nature">
        <title>Evolution of pathogenicity and sexual reproduction in eight Candida genomes.</title>
        <authorList>
            <person name="Butler G."/>
            <person name="Rasmussen M.D."/>
            <person name="Lin M.F."/>
            <person name="Santos M.A."/>
            <person name="Sakthikumar S."/>
            <person name="Munro C.A."/>
            <person name="Rheinbay E."/>
            <person name="Grabherr M."/>
            <person name="Forche A."/>
            <person name="Reedy J.L."/>
            <person name="Agrafioti I."/>
            <person name="Arnaud M.B."/>
            <person name="Bates S."/>
            <person name="Brown A.J."/>
            <person name="Brunke S."/>
            <person name="Costanzo M.C."/>
            <person name="Fitzpatrick D.A."/>
            <person name="de Groot P.W."/>
            <person name="Harris D."/>
            <person name="Hoyer L.L."/>
            <person name="Hube B."/>
            <person name="Klis F.M."/>
            <person name="Kodira C."/>
            <person name="Lennard N."/>
            <person name="Logue M.E."/>
            <person name="Martin R."/>
            <person name="Neiman A.M."/>
            <person name="Nikolaou E."/>
            <person name="Quail M.A."/>
            <person name="Quinn J."/>
            <person name="Santos M.C."/>
            <person name="Schmitzberger F.F."/>
            <person name="Sherlock G."/>
            <person name="Shah P."/>
            <person name="Silverstein K.A."/>
            <person name="Skrzypek M.S."/>
            <person name="Soll D."/>
            <person name="Staggs R."/>
            <person name="Stansfield I."/>
            <person name="Stumpf M.P."/>
            <person name="Sudbery P.E."/>
            <person name="Srikantha T."/>
            <person name="Zeng Q."/>
            <person name="Berman J."/>
            <person name="Berriman M."/>
            <person name="Heitman J."/>
            <person name="Gow N.A."/>
            <person name="Lorenz M.C."/>
            <person name="Birren B.W."/>
            <person name="Kellis M."/>
            <person name="Cuomo C.A."/>
        </authorList>
    </citation>
    <scope>NUCLEOTIDE SEQUENCE [LARGE SCALE GENOMIC DNA]</scope>
    <source>
        <strain evidence="5">ATCC 11503 / BCRC 21390 / CBS 2605 / JCM 1781 / NBRC 1676 / NRRL YB-4239</strain>
    </source>
</reference>
<keyword evidence="1" id="KW-0677">Repeat</keyword>
<dbReference type="EMBL" id="CH981530">
    <property type="protein sequence ID" value="EDK46466.1"/>
    <property type="molecule type" value="Genomic_DNA"/>
</dbReference>
<keyword evidence="2" id="KW-0802">TPR repeat</keyword>
<dbReference type="eggNOG" id="KOG0548">
    <property type="taxonomic scope" value="Eukaryota"/>
</dbReference>
<sequence>MDAIDTLLNEHALNYFIAHGFQQLVNEISEELGKISPRTPFQIENIPLIKPSLDCISLIGFEKIFSIELENDRRLANSSSQEALANPSIAVIEDLICGHASENFKFPELSTLKIVQDIENGVETSKREYIRPEIKNKMLSLLLQVADTVPGLKLVDKNNNNGIENENENEGENELNNSSRNSNNFTSKDKKIMNLSLFLAMYLKELKSQHLQSIGAMLDDAAGYLMSGYEGSIPLDLLQSSFKVYLASNLKFISSGSIELQSGNEKIVNELRERANNLMSYLAFAQAIKLYTEAISVIPKPSKKQDVQLYTNRAIAYIGLNCVPEAIDDLNMAVYLDRTFTPAWTQLGYCHMYMGNALLALECYLLSLKSALGDLLPIGFPDDRLLRKKYKSMKIQTILPQFVEKLNSAIALTEKRSYQQRVPEDKIKKIVSEVRKVLAQLRAMCPESDCEYYTYTPVYRDSSLRNLSERINSTRPNILTPEVSQRILASNGMETATITEIDRRHEPIILNTDTMATGGETGVNGIQLDIGLGANGTNTNTNANANTNANTNANANVNTNTNTNNNTNVNGGQTHPFPIRELLNFIGGNAEARAVVNNNTSAGQQQQQQQQQPNDATNSSQSENRTNRGADQQHSPPPPPPPPPPPSNENNFGNTFRTQIHTIQGGAMPEALLQTVRNIIPPGLLETFERALQRSTNTENETRTQGFGNTQGNTQGNTPGTEARRDNSGEEQLRNDDTQEARGNNRNLDPSIEDVPDLD</sequence>
<dbReference type="GO" id="GO:0016020">
    <property type="term" value="C:membrane"/>
    <property type="evidence" value="ECO:0007669"/>
    <property type="project" value="TreeGrafter"/>
</dbReference>
<feature type="region of interest" description="Disordered" evidence="3">
    <location>
        <begin position="694"/>
        <end position="759"/>
    </location>
</feature>
<feature type="region of interest" description="Disordered" evidence="3">
    <location>
        <begin position="541"/>
        <end position="575"/>
    </location>
</feature>
<feature type="compositionally biased region" description="Low complexity" evidence="3">
    <location>
        <begin position="704"/>
        <end position="721"/>
    </location>
</feature>
<dbReference type="InParanoid" id="A5E4V8"/>
<protein>
    <submittedName>
        <fullName evidence="4">Uncharacterized protein</fullName>
    </submittedName>
</protein>
<dbReference type="InterPro" id="IPR047150">
    <property type="entry name" value="SGT"/>
</dbReference>
<dbReference type="OrthoDB" id="433738at2759"/>
<feature type="compositionally biased region" description="Basic and acidic residues" evidence="3">
    <location>
        <begin position="722"/>
        <end position="740"/>
    </location>
</feature>
<dbReference type="AlphaFoldDB" id="A5E4V8"/>
<feature type="compositionally biased region" description="Polar residues" evidence="3">
    <location>
        <begin position="613"/>
        <end position="634"/>
    </location>
</feature>
<dbReference type="Gene3D" id="1.25.40.10">
    <property type="entry name" value="Tetratricopeptide repeat domain"/>
    <property type="match status" value="1"/>
</dbReference>
<accession>A5E4V8</accession>
<organism evidence="4 5">
    <name type="scientific">Lodderomyces elongisporus (strain ATCC 11503 / CBS 2605 / JCM 1781 / NBRC 1676 / NRRL YB-4239)</name>
    <name type="common">Yeast</name>
    <name type="synonym">Saccharomyces elongisporus</name>
    <dbReference type="NCBI Taxonomy" id="379508"/>
    <lineage>
        <taxon>Eukaryota</taxon>
        <taxon>Fungi</taxon>
        <taxon>Dikarya</taxon>
        <taxon>Ascomycota</taxon>
        <taxon>Saccharomycotina</taxon>
        <taxon>Pichiomycetes</taxon>
        <taxon>Debaryomycetaceae</taxon>
        <taxon>Candida/Lodderomyces clade</taxon>
        <taxon>Lodderomyces</taxon>
    </lineage>
</organism>
<dbReference type="GO" id="GO:0072380">
    <property type="term" value="C:TRC complex"/>
    <property type="evidence" value="ECO:0007669"/>
    <property type="project" value="TreeGrafter"/>
</dbReference>
<dbReference type="PANTHER" id="PTHR45831:SF2">
    <property type="entry name" value="LD24721P"/>
    <property type="match status" value="1"/>
</dbReference>
<dbReference type="VEuPathDB" id="FungiDB:LELG_04647"/>
<dbReference type="SMART" id="SM00028">
    <property type="entry name" value="TPR"/>
    <property type="match status" value="3"/>
</dbReference>
<dbReference type="SUPFAM" id="SSF48452">
    <property type="entry name" value="TPR-like"/>
    <property type="match status" value="1"/>
</dbReference>
<dbReference type="InterPro" id="IPR019734">
    <property type="entry name" value="TPR_rpt"/>
</dbReference>
<dbReference type="HOGENOM" id="CLU_025392_0_0_1"/>
<evidence type="ECO:0000256" key="1">
    <source>
        <dbReference type="ARBA" id="ARBA00022737"/>
    </source>
</evidence>
<dbReference type="PANTHER" id="PTHR45831">
    <property type="entry name" value="LD24721P"/>
    <property type="match status" value="1"/>
</dbReference>
<feature type="region of interest" description="Disordered" evidence="3">
    <location>
        <begin position="157"/>
        <end position="185"/>
    </location>
</feature>
<dbReference type="KEGG" id="lel:PVL30_005383"/>
<feature type="compositionally biased region" description="Pro residues" evidence="3">
    <location>
        <begin position="635"/>
        <end position="647"/>
    </location>
</feature>
<keyword evidence="5" id="KW-1185">Reference proteome</keyword>
<evidence type="ECO:0000313" key="5">
    <source>
        <dbReference type="Proteomes" id="UP000001996"/>
    </source>
</evidence>
<evidence type="ECO:0000313" key="4">
    <source>
        <dbReference type="EMBL" id="EDK46466.1"/>
    </source>
</evidence>
<dbReference type="Proteomes" id="UP000001996">
    <property type="component" value="Unassembled WGS sequence"/>
</dbReference>
<evidence type="ECO:0000256" key="2">
    <source>
        <dbReference type="ARBA" id="ARBA00022803"/>
    </source>
</evidence>
<evidence type="ECO:0000256" key="3">
    <source>
        <dbReference type="SAM" id="MobiDB-lite"/>
    </source>
</evidence>
<dbReference type="GO" id="GO:0006620">
    <property type="term" value="P:post-translational protein targeting to endoplasmic reticulum membrane"/>
    <property type="evidence" value="ECO:0007669"/>
    <property type="project" value="TreeGrafter"/>
</dbReference>
<feature type="region of interest" description="Disordered" evidence="3">
    <location>
        <begin position="599"/>
        <end position="654"/>
    </location>
</feature>
<gene>
    <name evidence="4" type="ORF">LELG_04647</name>
</gene>
<dbReference type="STRING" id="379508.A5E4V8"/>
<name>A5E4V8_LODEL</name>
<feature type="compositionally biased region" description="Low complexity" evidence="3">
    <location>
        <begin position="541"/>
        <end position="572"/>
    </location>
</feature>
<proteinExistence type="predicted"/>
<dbReference type="GO" id="GO:0060090">
    <property type="term" value="F:molecular adaptor activity"/>
    <property type="evidence" value="ECO:0007669"/>
    <property type="project" value="TreeGrafter"/>
</dbReference>
<dbReference type="GeneID" id="5231052"/>
<feature type="compositionally biased region" description="Low complexity" evidence="3">
    <location>
        <begin position="174"/>
        <end position="184"/>
    </location>
</feature>